<keyword evidence="4" id="KW-1185">Reference proteome</keyword>
<feature type="domain" description="Reverse transcriptase" evidence="2">
    <location>
        <begin position="602"/>
        <end position="869"/>
    </location>
</feature>
<dbReference type="InterPro" id="IPR000477">
    <property type="entry name" value="RT_dom"/>
</dbReference>
<feature type="transmembrane region" description="Helical" evidence="1">
    <location>
        <begin position="21"/>
        <end position="42"/>
    </location>
</feature>
<evidence type="ECO:0000256" key="1">
    <source>
        <dbReference type="SAM" id="Phobius"/>
    </source>
</evidence>
<evidence type="ECO:0000313" key="4">
    <source>
        <dbReference type="Proteomes" id="UP001347796"/>
    </source>
</evidence>
<dbReference type="Proteomes" id="UP001347796">
    <property type="component" value="Unassembled WGS sequence"/>
</dbReference>
<dbReference type="PANTHER" id="PTHR47510:SF3">
    <property type="entry name" value="ENDO_EXONUCLEASE_PHOSPHATASE DOMAIN-CONTAINING PROTEIN"/>
    <property type="match status" value="1"/>
</dbReference>
<organism evidence="3 4">
    <name type="scientific">Patella caerulea</name>
    <name type="common">Rayed Mediterranean limpet</name>
    <dbReference type="NCBI Taxonomy" id="87958"/>
    <lineage>
        <taxon>Eukaryota</taxon>
        <taxon>Metazoa</taxon>
        <taxon>Spiralia</taxon>
        <taxon>Lophotrochozoa</taxon>
        <taxon>Mollusca</taxon>
        <taxon>Gastropoda</taxon>
        <taxon>Patellogastropoda</taxon>
        <taxon>Patelloidea</taxon>
        <taxon>Patellidae</taxon>
        <taxon>Patella</taxon>
    </lineage>
</organism>
<dbReference type="SUPFAM" id="SSF56672">
    <property type="entry name" value="DNA/RNA polymerases"/>
    <property type="match status" value="1"/>
</dbReference>
<dbReference type="InterPro" id="IPR043502">
    <property type="entry name" value="DNA/RNA_pol_sf"/>
</dbReference>
<reference evidence="3 4" key="1">
    <citation type="submission" date="2024-01" db="EMBL/GenBank/DDBJ databases">
        <title>The genome of the rayed Mediterranean limpet Patella caerulea (Linnaeus, 1758).</title>
        <authorList>
            <person name="Anh-Thu Weber A."/>
            <person name="Halstead-Nussloch G."/>
        </authorList>
    </citation>
    <scope>NUCLEOTIDE SEQUENCE [LARGE SCALE GENOMIC DNA]</scope>
    <source>
        <strain evidence="3">AATW-2023a</strain>
        <tissue evidence="3">Whole specimen</tissue>
    </source>
</reference>
<gene>
    <name evidence="3" type="ORF">SNE40_014585</name>
</gene>
<keyword evidence="1" id="KW-0812">Transmembrane</keyword>
<evidence type="ECO:0000259" key="2">
    <source>
        <dbReference type="PROSITE" id="PS50878"/>
    </source>
</evidence>
<keyword evidence="1" id="KW-1133">Transmembrane helix</keyword>
<dbReference type="GO" id="GO:0003824">
    <property type="term" value="F:catalytic activity"/>
    <property type="evidence" value="ECO:0007669"/>
    <property type="project" value="InterPro"/>
</dbReference>
<comment type="caution">
    <text evidence="3">The sequence shown here is derived from an EMBL/GenBank/DDBJ whole genome shotgun (WGS) entry which is preliminary data.</text>
</comment>
<evidence type="ECO:0000313" key="3">
    <source>
        <dbReference type="EMBL" id="KAK6176272.1"/>
    </source>
</evidence>
<dbReference type="CDD" id="cd01650">
    <property type="entry name" value="RT_nLTR_like"/>
    <property type="match status" value="1"/>
</dbReference>
<dbReference type="InterPro" id="IPR005135">
    <property type="entry name" value="Endo/exonuclease/phosphatase"/>
</dbReference>
<sequence>MYLTSSIYICYISFSRNDSHIFSILFFILFICSIERLFYVSYVYTLFSPFYICCLKHVHFELYHVSSSLLSSVLVLLSSCSPFSSSSPSSYQLYIFLYHDSKLRLLLFKYHPVVAASLLLLLSGDIHPNPGPSKLKIIHLNIRSLQNKLDLLSTDFPDVDVITLSETWINDSIKTDILRLSNFHEPVLVNRSDGQGGGVGIYVRENLYYKRRKDLDVNGLEAAWIEIQALNKTFLVGTYYRKPSLNVGYWNELENSIAQAKDDNKPFLILGDFNCNYLSPHTRKLNDISDRFNLVQLVTEPTRITEYSSTILDLCFANCPDFIQSCEVLEAGISDHCPIKIVVNISKPQKETFTRPIWNYNTRSLKQLDEYFGNTDWDYYLQNPIQPATIASIISGIIIDGVKAHIPSKNVTIRSHDTPWMNGYIRRLVRKRTRIHRKAKKDNTPSSWLEFRQFRNHVVSEIRKCKLEYFKKIDDKISTNKLNDRKWWNLVKSNTVKSGSTKNELHPLKIDNNIFFGNREKANALNTFFANQSQIENPLDDPPNVIPHDVFIEDPFFSIEEVSNVLLSLNINKATGPDHVNNRILKSSFKTLSKPLSILFNILFQFGTFPNIWKLANVVPVYKKGDIHDVCNYRPISLLSCLGKVFEKCLHKYLNNFLVENETISPFQSGFKQNDSTIYQLIEINDYIAKAMDDGHEIKAVFCDVSRAFDRVWHKGLLNKLYAVGIRGKFLLLIENYLSNRQQVVVIKNETSKMKTVEAGVPQGSVLGPTLFLIYINDVIKNINSHVRLFADDTSLYVTIEDPVLCQTSLNDDLSKISSWSIDWKVNFNPNKTESMTFSRKKSPSSFHVNFNNTDIVDTADHKHLGLIFNSSGQWTVHINSIIIKVGKLVDVLRSFKYKLSRKSLDTIYKSFILPIFDYADVIYDNCSKTDCDKLENIHLDALRTITGLVRGTSHKILYTESGLTSLKQRRYRHRLTIFYKLVNKLAPPNLCLLVPPKISDINPYLLRDHNSLRPVHCYTETYKSSFVPLTVRDWNDLPAYVKDSSSLKTFKQHLSKHDKQVPSYFYLGNRSVNVVHTQLRHGKSTLNYHKFLMHVSENPSCKCGYDMENTEHFFFFCPLYKEERIRTIDNLPYYFHNISAILDGNPNVNECENQACFEIVHSYISATKRFKLIKY</sequence>
<keyword evidence="1" id="KW-0472">Membrane</keyword>
<accession>A0AAN8JER2</accession>
<dbReference type="InterPro" id="IPR036691">
    <property type="entry name" value="Endo/exonu/phosph_ase_sf"/>
</dbReference>
<dbReference type="PROSITE" id="PS50878">
    <property type="entry name" value="RT_POL"/>
    <property type="match status" value="1"/>
</dbReference>
<dbReference type="Gene3D" id="3.60.10.10">
    <property type="entry name" value="Endonuclease/exonuclease/phosphatase"/>
    <property type="match status" value="1"/>
</dbReference>
<dbReference type="SUPFAM" id="SSF56219">
    <property type="entry name" value="DNase I-like"/>
    <property type="match status" value="1"/>
</dbReference>
<name>A0AAN8JER2_PATCE</name>
<protein>
    <recommendedName>
        <fullName evidence="2">Reverse transcriptase domain-containing protein</fullName>
    </recommendedName>
</protein>
<dbReference type="Pfam" id="PF00078">
    <property type="entry name" value="RVT_1"/>
    <property type="match status" value="1"/>
</dbReference>
<proteinExistence type="predicted"/>
<dbReference type="AlphaFoldDB" id="A0AAN8JER2"/>
<dbReference type="Pfam" id="PF03372">
    <property type="entry name" value="Exo_endo_phos"/>
    <property type="match status" value="1"/>
</dbReference>
<dbReference type="PANTHER" id="PTHR47510">
    <property type="entry name" value="REVERSE TRANSCRIPTASE DOMAIN-CONTAINING PROTEIN"/>
    <property type="match status" value="1"/>
</dbReference>
<dbReference type="EMBL" id="JAZGQO010000010">
    <property type="protein sequence ID" value="KAK6176272.1"/>
    <property type="molecule type" value="Genomic_DNA"/>
</dbReference>